<accession>D3KGV4</accession>
<dbReference type="HOGENOM" id="CLU_233410_0_0_1"/>
<dbReference type="EMBL" id="AACB03000001">
    <property type="protein sequence ID" value="KAE8305276.1"/>
    <property type="molecule type" value="Genomic_DNA"/>
</dbReference>
<dbReference type="Proteomes" id="UP000001548">
    <property type="component" value="Unassembled WGS sequence"/>
</dbReference>
<evidence type="ECO:0000313" key="1">
    <source>
        <dbReference type="EMBL" id="KAE8305276.1"/>
    </source>
</evidence>
<dbReference type="OMA" id="FIKETEY"/>
<protein>
    <submittedName>
        <fullName evidence="1">Uncharacterized protein</fullName>
    </submittedName>
</protein>
<comment type="caution">
    <text evidence="1">The sequence shown here is derived from an EMBL/GenBank/DDBJ whole genome shotgun (WGS) entry which is preliminary data.</text>
</comment>
<dbReference type="VEuPathDB" id="GiardiaDB:GL50803_114242"/>
<organism evidence="1 2">
    <name type="scientific">Giardia intestinalis (strain ATCC 50803 / WB clone C6)</name>
    <name type="common">Giardia lamblia</name>
    <dbReference type="NCBI Taxonomy" id="184922"/>
    <lineage>
        <taxon>Eukaryota</taxon>
        <taxon>Metamonada</taxon>
        <taxon>Diplomonadida</taxon>
        <taxon>Hexamitidae</taxon>
        <taxon>Giardiinae</taxon>
        <taxon>Giardia</taxon>
    </lineage>
</organism>
<reference evidence="1 2" key="1">
    <citation type="journal article" date="2007" name="Science">
        <title>Genomic minimalism in the early diverging intestinal parasite Giardia lamblia.</title>
        <authorList>
            <person name="Morrison H.G."/>
            <person name="McArthur A.G."/>
            <person name="Gillin F.D."/>
            <person name="Aley S.B."/>
            <person name="Adam R.D."/>
            <person name="Olsen G.J."/>
            <person name="Best A.A."/>
            <person name="Cande W.Z."/>
            <person name="Chen F."/>
            <person name="Cipriano M.J."/>
            <person name="Davids B.J."/>
            <person name="Dawson S.C."/>
            <person name="Elmendorf H.G."/>
            <person name="Hehl A.B."/>
            <person name="Holder M.E."/>
            <person name="Huse S.M."/>
            <person name="Kim U.U."/>
            <person name="Lasek-Nesselquist E."/>
            <person name="Manning G."/>
            <person name="Nigam A."/>
            <person name="Nixon J.E."/>
            <person name="Palm D."/>
            <person name="Passamaneck N.E."/>
            <person name="Prabhu A."/>
            <person name="Reich C.I."/>
            <person name="Reiner D.S."/>
            <person name="Samuelson J."/>
            <person name="Svard S.G."/>
            <person name="Sogin M.L."/>
        </authorList>
    </citation>
    <scope>NUCLEOTIDE SEQUENCE [LARGE SCALE GENOMIC DNA]</scope>
    <source>
        <strain evidence="1 2">WB C6</strain>
    </source>
</reference>
<keyword evidence="2" id="KW-1185">Reference proteome</keyword>
<evidence type="ECO:0000313" key="2">
    <source>
        <dbReference type="Proteomes" id="UP000001548"/>
    </source>
</evidence>
<sequence length="2032" mass="227307">MLGFQPSGCSLEDQQVYDRCSQYLSKLLDFGTVFTTQEFSELALSISRSDLTIILSKDSPLLVHALKYVRLVLMYHKIHVNMTFLLARMLSLISSLKGTPEQYVTALDLTIDNLYLLLVSSESRDQLVNSRSFIDRCDAATTENPSIFGVTVDPYQIVSDFVTFIKETEYFTSTSVRNLAFKAANFLLSYIVAPYFDHEASERARVKVGSCRYVTSRAHEAENHLYLMSFLFTAMQGSRLVTHLVYQILSYTPVVGLYNDALPHPSRGSSYGKLGLLGQEYRAPMNGGSYTDSHVAGCPIPPRVPTIPAPSNQTQPIRSSQVSSTAPDALKLPQFYLQMSSRSSRTHNCTSAHIPPVTVKNLVFYPFLSCFTECFVFCSSCQSRLLPTAYKDKSEANVQASRERIFTCDRCYSSSLLEQLFTGLLKALELNSSRGKEVISYNDIIALFGYIFVCHQALLTYTRSKMLLGTSCRQIHLNLRHKLLQTRRLATSLDESFSIGGFYKSEGAAYARIHKLKSAIENEYTSVSVPLSTDFPFPSPFSLLASTECTCNKARSLQPQKIIINSTQEMLMDAGHLLLKKPILSNNTFCANRFVADVPVWEPNPLWSECDPFELSLTTILLGLTKGKFLLYLIQHMNSFVCELEKKVTIRDLPCQKVETHYARTIYHYSMFLGCLLDFYFSYNFSKVINMLISTTTAERTPTPSSNELSAHHQITISKECIDSITSTLSAALEIAKALERDLFCCEATEEVYCPELQDDYWILEITAPARLYITTRMQPVCDGVTITDNYKGLLTKLVTKHTDTTLVSSRSVLCDLLIESATKMFATLTKKAFPILSTIQDAAELDYMINSHLNADPGSQNGTGMGAASMNESLSHTLITGSGFNGLIKAEVGEQTVSTSRLLGSGAIATQSGYNNVDFDQHLYQKMRYDYSRSWKDIVMRFRMTMVQCISTGQSYNPPSSAGIDCNILKKSIIGPPGTHPFIRNKPLGQMMPMIQASAFRNRILSFFSTATDSAVLHKTIGLPYAILPRKFASPIMRRIPYEQRPERLYLHSALSTLCISATNSLHTFCTSGASQLNLDPSKFVHPSLWMYYSIHYIQESKYTLRFFGSNLFKNEPFDVDRIRASASLFNVKLASESRLYWSYICDFLSLSMGPSYKCLLHPSDSSFTRIKLENAKDKRQSDQASKSHEDTVILDYMQHNTEIPSIATSSYHAQSLHVVESDTHSLGTCMHNQESATAIAPAILQHNRLHIAADASYADCFNVSKVSGVMGMLSPSQSFYEHPALSPHRFLTELALSGSEADLFSSVISGTSVSSIQCFELLESFLITQNLELSELLLKFSLMHSLYVRELLPSETVLLGEDSFSGLSSYVLFHDFYLAMHDMMLYADKPVEPLPQTLEHTPSKSQRSLLKVRESSTCTNRESCVTAELTAELDMDQPQVIPGSSTSTTSGIFHPNIFMDKPTSNKHACLYYEPKATEHQQYMMCGLDTLNTPLIPVSVITQILAIADYDENYGIDETMDSAGFCLGLHTIDVLAQALNTRPILAYNTTLLRFIASILRTLSGCINALSFRDYAAQLVFCNIVSLLISQYGLTHLAITLAEVTLGVYSSICDQPSSFYRKMRLASSIDAYLKEFGPSLGHADEYIHFVDLTQGRTRIPLFSTLFDADPTLVVEVSTGNVVVINLEIKSLLLVPFSVYITAKWFYMQLHAIIIRYARLLLKLDLADLTRVCAADNCDYGPMIRYISDYSSMITTLSTYLRDDHLQRLAIDNCADDASDQEGRQAALLLNPLAIMQHKYFLAAFRDPQMQLYVHVSIAVQTTNIRQVVASRREALKNFLLKHFFTRLTVLTEQYIQYEKSFQLKTATTNYRNPLLKKSSIYTLATVGIDPKPLLHKGQLQATISSYQEASKHLTPDDNAYFEELRRSIDSSFATVFATDHSDEGFTLTSAPKPKQDALKDAPNRLFPSTTASANELSLPLVDYLIMLDGLLLSIHATAPDINIGHELLADLCLVSASGAVSLWTKHEQECTH</sequence>
<gene>
    <name evidence="1" type="ORF">GL50803_00114242</name>
</gene>
<name>D3KGV4_GIAIC</name>
<proteinExistence type="predicted"/>